<dbReference type="InterPro" id="IPR013525">
    <property type="entry name" value="ABC2_TM"/>
</dbReference>
<gene>
    <name evidence="10" type="ORF">BU072_04325</name>
</gene>
<accession>A0A2T4PUK6</accession>
<evidence type="ECO:0000256" key="1">
    <source>
        <dbReference type="ARBA" id="ARBA00004651"/>
    </source>
</evidence>
<evidence type="ECO:0000259" key="9">
    <source>
        <dbReference type="PROSITE" id="PS51012"/>
    </source>
</evidence>
<evidence type="ECO:0000256" key="6">
    <source>
        <dbReference type="ARBA" id="ARBA00022989"/>
    </source>
</evidence>
<dbReference type="GO" id="GO:0005886">
    <property type="term" value="C:plasma membrane"/>
    <property type="evidence" value="ECO:0007669"/>
    <property type="project" value="UniProtKB-SubCell"/>
</dbReference>
<evidence type="ECO:0000256" key="2">
    <source>
        <dbReference type="ARBA" id="ARBA00007783"/>
    </source>
</evidence>
<dbReference type="GO" id="GO:0140359">
    <property type="term" value="F:ABC-type transporter activity"/>
    <property type="evidence" value="ECO:0007669"/>
    <property type="project" value="InterPro"/>
</dbReference>
<evidence type="ECO:0000313" key="10">
    <source>
        <dbReference type="EMBL" id="PTI30128.1"/>
    </source>
</evidence>
<dbReference type="GO" id="GO:0015920">
    <property type="term" value="P:lipopolysaccharide transport"/>
    <property type="evidence" value="ECO:0007669"/>
    <property type="project" value="TreeGrafter"/>
</dbReference>
<comment type="similarity">
    <text evidence="2 8">Belongs to the ABC-2 integral membrane protein family.</text>
</comment>
<feature type="transmembrane region" description="Helical" evidence="8">
    <location>
        <begin position="113"/>
        <end position="136"/>
    </location>
</feature>
<feature type="transmembrane region" description="Helical" evidence="8">
    <location>
        <begin position="67"/>
        <end position="86"/>
    </location>
</feature>
<sequence length="270" mass="31089">MKIVTEIFKEQFNNLPKIFKLAIYNMKSQYANHYLGVFWNILQPILQVTVYYLVFGLGLRGDASAQVVGVPFLVHLISGLFPWLFISQGINTGAAAIQGNVGLLSKMRFPSSIFISIALTNNMINLMITSSILFIISLVNGYVPWWHYFWFIYFLIASYAIIFGISLIMSTLIIVIRDTKNLLQNVIRMLFFMTPIFWAMEEAHGILQKLASLNPFAYLVGVYRTAFVHGNVSIYGQWHDHLYFWLITIILLLIGSLIHSRFKRKLLDYL</sequence>
<keyword evidence="5 8" id="KW-0812">Transmembrane</keyword>
<dbReference type="PANTHER" id="PTHR30413:SF10">
    <property type="entry name" value="CAPSULE POLYSACCHARIDE EXPORT INNER-MEMBRANE PROTEIN CTRC"/>
    <property type="match status" value="1"/>
</dbReference>
<dbReference type="Pfam" id="PF01061">
    <property type="entry name" value="ABC2_membrane"/>
    <property type="match status" value="1"/>
</dbReference>
<dbReference type="RefSeq" id="WP_107556812.1">
    <property type="nucleotide sequence ID" value="NZ_CAURAE010000013.1"/>
</dbReference>
<dbReference type="PANTHER" id="PTHR30413">
    <property type="entry name" value="INNER MEMBRANE TRANSPORT PERMEASE"/>
    <property type="match status" value="1"/>
</dbReference>
<comment type="caution">
    <text evidence="10">The sequence shown here is derived from an EMBL/GenBank/DDBJ whole genome shotgun (WGS) entry which is preliminary data.</text>
</comment>
<feature type="transmembrane region" description="Helical" evidence="8">
    <location>
        <begin position="182"/>
        <end position="200"/>
    </location>
</feature>
<evidence type="ECO:0000256" key="4">
    <source>
        <dbReference type="ARBA" id="ARBA00022475"/>
    </source>
</evidence>
<keyword evidence="6 8" id="KW-1133">Transmembrane helix</keyword>
<keyword evidence="7 8" id="KW-0472">Membrane</keyword>
<keyword evidence="4 8" id="KW-1003">Cell membrane</keyword>
<comment type="subcellular location">
    <subcellularLocation>
        <location evidence="1 8">Cell membrane</location>
        <topology evidence="1 8">Multi-pass membrane protein</topology>
    </subcellularLocation>
</comment>
<feature type="transmembrane region" description="Helical" evidence="8">
    <location>
        <begin position="34"/>
        <end position="55"/>
    </location>
</feature>
<keyword evidence="3 8" id="KW-0813">Transport</keyword>
<feature type="transmembrane region" description="Helical" evidence="8">
    <location>
        <begin position="242"/>
        <end position="260"/>
    </location>
</feature>
<organism evidence="10 11">
    <name type="scientific">Mammaliicoccus vitulinus</name>
    <dbReference type="NCBI Taxonomy" id="71237"/>
    <lineage>
        <taxon>Bacteria</taxon>
        <taxon>Bacillati</taxon>
        <taxon>Bacillota</taxon>
        <taxon>Bacilli</taxon>
        <taxon>Bacillales</taxon>
        <taxon>Staphylococcaceae</taxon>
        <taxon>Mammaliicoccus</taxon>
    </lineage>
</organism>
<protein>
    <recommendedName>
        <fullName evidence="8">Transport permease protein</fullName>
    </recommendedName>
</protein>
<dbReference type="InterPro" id="IPR047817">
    <property type="entry name" value="ABC2_TM_bact-type"/>
</dbReference>
<name>A0A2T4PUK6_9STAP</name>
<dbReference type="STRING" id="1167632.GCA_000286335_00561"/>
<dbReference type="EMBL" id="PZFK01000007">
    <property type="protein sequence ID" value="PTI30128.1"/>
    <property type="molecule type" value="Genomic_DNA"/>
</dbReference>
<evidence type="ECO:0000313" key="11">
    <source>
        <dbReference type="Proteomes" id="UP000241209"/>
    </source>
</evidence>
<feature type="domain" description="ABC transmembrane type-2" evidence="9">
    <location>
        <begin position="35"/>
        <end position="262"/>
    </location>
</feature>
<evidence type="ECO:0000256" key="8">
    <source>
        <dbReference type="RuleBase" id="RU361157"/>
    </source>
</evidence>
<evidence type="ECO:0000256" key="7">
    <source>
        <dbReference type="ARBA" id="ARBA00023136"/>
    </source>
</evidence>
<evidence type="ECO:0000256" key="5">
    <source>
        <dbReference type="ARBA" id="ARBA00022692"/>
    </source>
</evidence>
<dbReference type="AlphaFoldDB" id="A0A2T4PUK6"/>
<dbReference type="PROSITE" id="PS51012">
    <property type="entry name" value="ABC_TM2"/>
    <property type="match status" value="1"/>
</dbReference>
<proteinExistence type="inferred from homology"/>
<reference evidence="10 11" key="1">
    <citation type="journal article" date="2016" name="Front. Microbiol.">
        <title>Comprehensive Phylogenetic Analysis of Bovine Non-aureus Staphylococci Species Based on Whole-Genome Sequencing.</title>
        <authorList>
            <person name="Naushad S."/>
            <person name="Barkema H.W."/>
            <person name="Luby C."/>
            <person name="Condas L.A."/>
            <person name="Nobrega D.B."/>
            <person name="Carson D.A."/>
            <person name="De Buck J."/>
        </authorList>
    </citation>
    <scope>NUCLEOTIDE SEQUENCE [LARGE SCALE GENOMIC DNA]</scope>
    <source>
        <strain evidence="10 11">SNUC 2204</strain>
    </source>
</reference>
<dbReference type="Proteomes" id="UP000241209">
    <property type="component" value="Unassembled WGS sequence"/>
</dbReference>
<feature type="transmembrane region" description="Helical" evidence="8">
    <location>
        <begin position="148"/>
        <end position="175"/>
    </location>
</feature>
<evidence type="ECO:0000256" key="3">
    <source>
        <dbReference type="ARBA" id="ARBA00022448"/>
    </source>
</evidence>